<dbReference type="Gene3D" id="3.10.129.10">
    <property type="entry name" value="Hotdog Thioesterase"/>
    <property type="match status" value="1"/>
</dbReference>
<keyword evidence="4" id="KW-1185">Reference proteome</keyword>
<name>A0A2T6BH31_9BACL</name>
<dbReference type="InterPro" id="IPR029069">
    <property type="entry name" value="HotDog_dom_sf"/>
</dbReference>
<dbReference type="AlphaFoldDB" id="A0A2T6BH31"/>
<dbReference type="InterPro" id="IPR052723">
    <property type="entry name" value="Acyl-CoA_thioesterase_PaaI"/>
</dbReference>
<proteinExistence type="predicted"/>
<dbReference type="RefSeq" id="WP_211308286.1">
    <property type="nucleotide sequence ID" value="NZ_QBKR01000019.1"/>
</dbReference>
<dbReference type="GO" id="GO:0016289">
    <property type="term" value="F:acyl-CoA hydrolase activity"/>
    <property type="evidence" value="ECO:0007669"/>
    <property type="project" value="TreeGrafter"/>
</dbReference>
<dbReference type="SUPFAM" id="SSF54637">
    <property type="entry name" value="Thioesterase/thiol ester dehydrase-isomerase"/>
    <property type="match status" value="1"/>
</dbReference>
<reference evidence="3 4" key="1">
    <citation type="submission" date="2018-04" db="EMBL/GenBank/DDBJ databases">
        <title>Genomic Encyclopedia of Archaeal and Bacterial Type Strains, Phase II (KMG-II): from individual species to whole genera.</title>
        <authorList>
            <person name="Goeker M."/>
        </authorList>
    </citation>
    <scope>NUCLEOTIDE SEQUENCE [LARGE SCALE GENOMIC DNA]</scope>
    <source>
        <strain evidence="3 4">DSM 45787</strain>
    </source>
</reference>
<dbReference type="NCBIfam" id="TIGR00369">
    <property type="entry name" value="unchar_dom_1"/>
    <property type="match status" value="1"/>
</dbReference>
<evidence type="ECO:0000256" key="1">
    <source>
        <dbReference type="ARBA" id="ARBA00022801"/>
    </source>
</evidence>
<protein>
    <submittedName>
        <fullName evidence="3">Acyl-CoA thioesterase</fullName>
    </submittedName>
</protein>
<keyword evidence="1" id="KW-0378">Hydrolase</keyword>
<dbReference type="EMBL" id="QBKR01000019">
    <property type="protein sequence ID" value="PTX55362.1"/>
    <property type="molecule type" value="Genomic_DNA"/>
</dbReference>
<dbReference type="PANTHER" id="PTHR42856:SF1">
    <property type="entry name" value="ACYL-COENZYME A THIOESTERASE PAAI"/>
    <property type="match status" value="1"/>
</dbReference>
<dbReference type="CDD" id="cd03443">
    <property type="entry name" value="PaaI_thioesterase"/>
    <property type="match status" value="1"/>
</dbReference>
<gene>
    <name evidence="3" type="ORF">C8P63_11969</name>
</gene>
<dbReference type="Pfam" id="PF03061">
    <property type="entry name" value="4HBT"/>
    <property type="match status" value="1"/>
</dbReference>
<comment type="caution">
    <text evidence="3">The sequence shown here is derived from an EMBL/GenBank/DDBJ whole genome shotgun (WGS) entry which is preliminary data.</text>
</comment>
<feature type="domain" description="Thioesterase" evidence="2">
    <location>
        <begin position="53"/>
        <end position="126"/>
    </location>
</feature>
<dbReference type="Proteomes" id="UP000244240">
    <property type="component" value="Unassembled WGS sequence"/>
</dbReference>
<accession>A0A2T6BH31</accession>
<dbReference type="InterPro" id="IPR006683">
    <property type="entry name" value="Thioestr_dom"/>
</dbReference>
<evidence type="ECO:0000259" key="2">
    <source>
        <dbReference type="Pfam" id="PF03061"/>
    </source>
</evidence>
<dbReference type="InterPro" id="IPR003736">
    <property type="entry name" value="PAAI_dom"/>
</dbReference>
<organism evidence="3 4">
    <name type="scientific">Melghirimyces profundicolus</name>
    <dbReference type="NCBI Taxonomy" id="1242148"/>
    <lineage>
        <taxon>Bacteria</taxon>
        <taxon>Bacillati</taxon>
        <taxon>Bacillota</taxon>
        <taxon>Bacilli</taxon>
        <taxon>Bacillales</taxon>
        <taxon>Thermoactinomycetaceae</taxon>
        <taxon>Melghirimyces</taxon>
    </lineage>
</organism>
<sequence length="153" mass="16827">MASDEQNPLTESLMDRFRNDPYAKRMGFELTDAAPGFARASVLLTGELFNFAGTPHGGLIFSLADYAFAVASNSHGRVALATQVSVQFMAAARKGERLTAEARETHRTHRAGFYEMRVNTDDSRLIARFLGVVHRLERPVVEGEPGESNNALL</sequence>
<evidence type="ECO:0000313" key="4">
    <source>
        <dbReference type="Proteomes" id="UP000244240"/>
    </source>
</evidence>
<dbReference type="PANTHER" id="PTHR42856">
    <property type="entry name" value="ACYL-COENZYME A THIOESTERASE PAAI"/>
    <property type="match status" value="1"/>
</dbReference>
<evidence type="ECO:0000313" key="3">
    <source>
        <dbReference type="EMBL" id="PTX55362.1"/>
    </source>
</evidence>